<dbReference type="OrthoDB" id="9810250at2"/>
<dbReference type="Pfam" id="PF14278">
    <property type="entry name" value="TetR_C_8"/>
    <property type="match status" value="1"/>
</dbReference>
<dbReference type="GO" id="GO:0003677">
    <property type="term" value="F:DNA binding"/>
    <property type="evidence" value="ECO:0007669"/>
    <property type="project" value="UniProtKB-UniRule"/>
</dbReference>
<name>A0A1Y4T327_9FIRM</name>
<evidence type="ECO:0000259" key="3">
    <source>
        <dbReference type="PROSITE" id="PS50977"/>
    </source>
</evidence>
<gene>
    <name evidence="4" type="ORF">B5E75_00200</name>
</gene>
<dbReference type="InterPro" id="IPR009057">
    <property type="entry name" value="Homeodomain-like_sf"/>
</dbReference>
<dbReference type="InterPro" id="IPR001647">
    <property type="entry name" value="HTH_TetR"/>
</dbReference>
<dbReference type="Proteomes" id="UP000195305">
    <property type="component" value="Unassembled WGS sequence"/>
</dbReference>
<dbReference type="AlphaFoldDB" id="A0A1Y4T327"/>
<feature type="domain" description="HTH tetR-type" evidence="3">
    <location>
        <begin position="3"/>
        <end position="63"/>
    </location>
</feature>
<dbReference type="EMBL" id="NFLJ01000001">
    <property type="protein sequence ID" value="OUQ36596.1"/>
    <property type="molecule type" value="Genomic_DNA"/>
</dbReference>
<dbReference type="PANTHER" id="PTHR43479:SF11">
    <property type="entry name" value="ACREF_ENVCD OPERON REPRESSOR-RELATED"/>
    <property type="match status" value="1"/>
</dbReference>
<feature type="DNA-binding region" description="H-T-H motif" evidence="2">
    <location>
        <begin position="26"/>
        <end position="45"/>
    </location>
</feature>
<evidence type="ECO:0000256" key="2">
    <source>
        <dbReference type="PROSITE-ProRule" id="PRU00335"/>
    </source>
</evidence>
<dbReference type="InterPro" id="IPR050624">
    <property type="entry name" value="HTH-type_Tx_Regulator"/>
</dbReference>
<organism evidence="4 5">
    <name type="scientific">Massilimicrobiota timonensis</name>
    <dbReference type="NCBI Taxonomy" id="1776392"/>
    <lineage>
        <taxon>Bacteria</taxon>
        <taxon>Bacillati</taxon>
        <taxon>Bacillota</taxon>
        <taxon>Erysipelotrichia</taxon>
        <taxon>Erysipelotrichales</taxon>
        <taxon>Erysipelotrichaceae</taxon>
        <taxon>Massilimicrobiota</taxon>
    </lineage>
</organism>
<protein>
    <recommendedName>
        <fullName evidence="3">HTH tetR-type domain-containing protein</fullName>
    </recommendedName>
</protein>
<sequence>MSIDVKKILANDLLNLCQKQSLQSITVSQLLKETGVSRQTFYNHFKDKNDLICYIYDTYIVPDFDEHHMDIDFYESLLQTFQNIKKYHKFMKQACQIEGQNCLKDYIVEHCQQFDLKWHQNLYGSDPMPDDLKFATIYHANASSSMTLSWILSNMPVPCEEIVDMIVQMRGLGMDKLFHSSANYLGSPYQKIDKK</sequence>
<evidence type="ECO:0000313" key="5">
    <source>
        <dbReference type="Proteomes" id="UP000195305"/>
    </source>
</evidence>
<proteinExistence type="predicted"/>
<dbReference type="PROSITE" id="PS50977">
    <property type="entry name" value="HTH_TETR_2"/>
    <property type="match status" value="1"/>
</dbReference>
<evidence type="ECO:0000313" key="4">
    <source>
        <dbReference type="EMBL" id="OUQ36596.1"/>
    </source>
</evidence>
<dbReference type="InterPro" id="IPR039532">
    <property type="entry name" value="TetR_C_Firmicutes"/>
</dbReference>
<dbReference type="PANTHER" id="PTHR43479">
    <property type="entry name" value="ACREF/ENVCD OPERON REPRESSOR-RELATED"/>
    <property type="match status" value="1"/>
</dbReference>
<keyword evidence="1 2" id="KW-0238">DNA-binding</keyword>
<dbReference type="Gene3D" id="1.10.357.10">
    <property type="entry name" value="Tetracycline Repressor, domain 2"/>
    <property type="match status" value="1"/>
</dbReference>
<keyword evidence="5" id="KW-1185">Reference proteome</keyword>
<comment type="caution">
    <text evidence="4">The sequence shown here is derived from an EMBL/GenBank/DDBJ whole genome shotgun (WGS) entry which is preliminary data.</text>
</comment>
<dbReference type="Pfam" id="PF00440">
    <property type="entry name" value="TetR_N"/>
    <property type="match status" value="1"/>
</dbReference>
<dbReference type="RefSeq" id="WP_087356814.1">
    <property type="nucleotide sequence ID" value="NZ_NFLJ01000001.1"/>
</dbReference>
<reference evidence="4 5" key="1">
    <citation type="journal article" date="2018" name="BMC Genomics">
        <title>Whole genome sequencing and function prediction of 133 gut anaerobes isolated from chicken caecum in pure cultures.</title>
        <authorList>
            <person name="Medvecky M."/>
            <person name="Cejkova D."/>
            <person name="Polansky O."/>
            <person name="Karasova D."/>
            <person name="Kubasova T."/>
            <person name="Cizek A."/>
            <person name="Rychlik I."/>
        </authorList>
    </citation>
    <scope>NUCLEOTIDE SEQUENCE [LARGE SCALE GENOMIC DNA]</scope>
    <source>
        <strain evidence="4 5">An13</strain>
    </source>
</reference>
<evidence type="ECO:0000256" key="1">
    <source>
        <dbReference type="ARBA" id="ARBA00023125"/>
    </source>
</evidence>
<dbReference type="SUPFAM" id="SSF46689">
    <property type="entry name" value="Homeodomain-like"/>
    <property type="match status" value="1"/>
</dbReference>
<accession>A0A1Y4T327</accession>